<dbReference type="RefSeq" id="WP_076392634.1">
    <property type="nucleotide sequence ID" value="NZ_FTOV01000005.1"/>
</dbReference>
<proteinExistence type="predicted"/>
<evidence type="ECO:0000313" key="2">
    <source>
        <dbReference type="Proteomes" id="UP000185781"/>
    </source>
</evidence>
<reference evidence="1 2" key="1">
    <citation type="submission" date="2017-01" db="EMBL/GenBank/DDBJ databases">
        <authorList>
            <person name="Mah S.A."/>
            <person name="Swanson W.J."/>
            <person name="Moy G.W."/>
            <person name="Vacquier V.D."/>
        </authorList>
    </citation>
    <scope>NUCLEOTIDE SEQUENCE [LARGE SCALE GENOMIC DNA]</scope>
    <source>
        <strain evidence="1 2">DSM 18014</strain>
    </source>
</reference>
<dbReference type="EMBL" id="FTOV01000005">
    <property type="protein sequence ID" value="SIT00649.1"/>
    <property type="molecule type" value="Genomic_DNA"/>
</dbReference>
<dbReference type="STRING" id="373672.SAMN05421785_10513"/>
<organism evidence="1 2">
    <name type="scientific">Chryseobacterium gambrini</name>
    <dbReference type="NCBI Taxonomy" id="373672"/>
    <lineage>
        <taxon>Bacteria</taxon>
        <taxon>Pseudomonadati</taxon>
        <taxon>Bacteroidota</taxon>
        <taxon>Flavobacteriia</taxon>
        <taxon>Flavobacteriales</taxon>
        <taxon>Weeksellaceae</taxon>
        <taxon>Chryseobacterium group</taxon>
        <taxon>Chryseobacterium</taxon>
    </lineage>
</organism>
<evidence type="ECO:0000313" key="1">
    <source>
        <dbReference type="EMBL" id="SIT00649.1"/>
    </source>
</evidence>
<dbReference type="NCBIfam" id="NF047539">
    <property type="entry name" value="XAC2610_fam"/>
    <property type="match status" value="1"/>
</dbReference>
<dbReference type="Proteomes" id="UP000185781">
    <property type="component" value="Unassembled WGS sequence"/>
</dbReference>
<dbReference type="InterPro" id="IPR058087">
    <property type="entry name" value="XAC2610_dom"/>
</dbReference>
<name>A0A1N7NQX4_9FLAO</name>
<gene>
    <name evidence="1" type="ORF">SAMN05421785_10513</name>
</gene>
<protein>
    <recommendedName>
        <fullName evidence="3">Lipoprotein</fullName>
    </recommendedName>
</protein>
<dbReference type="PROSITE" id="PS51257">
    <property type="entry name" value="PROKAR_LIPOPROTEIN"/>
    <property type="match status" value="1"/>
</dbReference>
<accession>A0A1N7NQX4</accession>
<dbReference type="AlphaFoldDB" id="A0A1N7NQX4"/>
<evidence type="ECO:0008006" key="3">
    <source>
        <dbReference type="Google" id="ProtNLM"/>
    </source>
</evidence>
<sequence length="220" mass="26298">MKFSIAIMLLLLFFSCKKTESPKSPKIVEDSPIVIQDLQPKEKELSDEEIKRQQREDEKEMSVIIRKYTLTEKSNGFKYQIFCEEQKNGMINYKKIDVLKSGKLFQRFHVDKDSTFIYHDYEVDFSFDEDWNFDGYKDIKLTQRAGMVDQSYYLWLFDKKSGKYQLNSTFKKILNPVLHKENKEITSEYHIGPVEYHYETYKYKGGKFVKIHEQIEGDEP</sequence>
<dbReference type="OrthoDB" id="642177at2"/>